<proteinExistence type="predicted"/>
<dbReference type="AlphaFoldDB" id="A0A1I7SV26"/>
<dbReference type="PROSITE" id="PS51885">
    <property type="entry name" value="NEPRILYSIN"/>
    <property type="match status" value="1"/>
</dbReference>
<dbReference type="EMBL" id="CAJFCV020000002">
    <property type="protein sequence ID" value="CAG9100775.1"/>
    <property type="molecule type" value="Genomic_DNA"/>
</dbReference>
<dbReference type="OrthoDB" id="6475849at2759"/>
<reference evidence="2" key="2">
    <citation type="submission" date="2020-09" db="EMBL/GenBank/DDBJ databases">
        <authorList>
            <person name="Kikuchi T."/>
        </authorList>
    </citation>
    <scope>NUCLEOTIDE SEQUENCE</scope>
    <source>
        <strain evidence="2">Ka4C1</strain>
    </source>
</reference>
<gene>
    <name evidence="2" type="ORF">BXYJ_LOCUS4972</name>
</gene>
<dbReference type="Pfam" id="PF01431">
    <property type="entry name" value="Peptidase_M13"/>
    <property type="match status" value="1"/>
</dbReference>
<dbReference type="SMR" id="A0A1I7SV26"/>
<sequence length="592" mass="68375">MEKKEEYIRKQTNTKSSPCNDFFEYAAGNSDIDEVKDMLNVELDAVVGEAEVHKFMFLHGIYKYYVKCVGKSMPEEELTLQERVQFANERFKDVQFPLQPQDDWLTHDDKYDPLLNRLYRALLERGASFLTGIPAAAARQVIYLPSSLPLSENETKSVWDEYCAVTKCSSRDVHRGNYAYTYERMSPDKTADFLRVFLGYEIEIRHVYRLECSECSADTRKAARAGMVNQLFEALMSKNNYYPTSCVSSMSDMFPVYFHKLALDRARRNTTYFNKMKEDFFTIYTLVINEAREAINGKRVIKDPSLRGLYNQLLDSARLMFYEYPAFEDENFEKYFGNLSTKTPYRSRFLNNFIGLVRFANETNNPLPNLPAVNKVAQYLGNEYAVAPDWQLSKLPFYSPDWTPPIKFSWAGNIIAHEVGHSFFGAFTWTQLRPGIKELKQCIIDLYSNQCSPKRPEECVDPEVTLSETIPDLLGIQWAYAAYKRYMLYKPVEYFIKDRLLRLLGDDQIFFINLAQSFAITAGWESFQRTKVHPPGEVRVRGMMANFPAFANAFACPVGSKYNPEKKCNTFLGTVFGDPNIYAKYTTIAQGT</sequence>
<evidence type="ECO:0000313" key="5">
    <source>
        <dbReference type="WBParaSite" id="BXY_1690000.1"/>
    </source>
</evidence>
<dbReference type="InterPro" id="IPR018497">
    <property type="entry name" value="Peptidase_M13_C"/>
</dbReference>
<dbReference type="EMBL" id="CAJFDI010000002">
    <property type="protein sequence ID" value="CAD5217312.1"/>
    <property type="molecule type" value="Genomic_DNA"/>
</dbReference>
<name>A0A1I7SV26_BURXY</name>
<dbReference type="Proteomes" id="UP000582659">
    <property type="component" value="Unassembled WGS sequence"/>
</dbReference>
<dbReference type="InterPro" id="IPR000718">
    <property type="entry name" value="Peptidase_M13"/>
</dbReference>
<protein>
    <submittedName>
        <fullName evidence="2">(pine wood nematode) hypothetical protein</fullName>
    </submittedName>
    <submittedName>
        <fullName evidence="5">Peptidase_M13 domain-containing protein</fullName>
    </submittedName>
</protein>
<keyword evidence="4" id="KW-1185">Reference proteome</keyword>
<dbReference type="Gene3D" id="3.40.390.10">
    <property type="entry name" value="Collagenase (Catalytic Domain)"/>
    <property type="match status" value="1"/>
</dbReference>
<dbReference type="Proteomes" id="UP000659654">
    <property type="component" value="Unassembled WGS sequence"/>
</dbReference>
<organism evidence="3 5">
    <name type="scientific">Bursaphelenchus xylophilus</name>
    <name type="common">Pinewood nematode worm</name>
    <name type="synonym">Aphelenchoides xylophilus</name>
    <dbReference type="NCBI Taxonomy" id="6326"/>
    <lineage>
        <taxon>Eukaryota</taxon>
        <taxon>Metazoa</taxon>
        <taxon>Ecdysozoa</taxon>
        <taxon>Nematoda</taxon>
        <taxon>Chromadorea</taxon>
        <taxon>Rhabditida</taxon>
        <taxon>Tylenchina</taxon>
        <taxon>Tylenchomorpha</taxon>
        <taxon>Aphelenchoidea</taxon>
        <taxon>Aphelenchoididae</taxon>
        <taxon>Bursaphelenchus</taxon>
    </lineage>
</organism>
<dbReference type="PANTHER" id="PTHR11733:SF240">
    <property type="entry name" value="GH14155P-RELATED"/>
    <property type="match status" value="1"/>
</dbReference>
<evidence type="ECO:0000313" key="2">
    <source>
        <dbReference type="EMBL" id="CAD5217312.1"/>
    </source>
</evidence>
<dbReference type="GO" id="GO:0016485">
    <property type="term" value="P:protein processing"/>
    <property type="evidence" value="ECO:0007669"/>
    <property type="project" value="TreeGrafter"/>
</dbReference>
<evidence type="ECO:0000259" key="1">
    <source>
        <dbReference type="Pfam" id="PF01431"/>
    </source>
</evidence>
<dbReference type="InterPro" id="IPR024079">
    <property type="entry name" value="MetalloPept_cat_dom_sf"/>
</dbReference>
<dbReference type="WBParaSite" id="BXY_1690000.1">
    <property type="protein sequence ID" value="BXY_1690000.1"/>
    <property type="gene ID" value="BXY_1690000"/>
</dbReference>
<reference evidence="5" key="1">
    <citation type="submission" date="2016-11" db="UniProtKB">
        <authorList>
            <consortium name="WormBaseParasite"/>
        </authorList>
    </citation>
    <scope>IDENTIFICATION</scope>
</reference>
<dbReference type="PANTHER" id="PTHR11733">
    <property type="entry name" value="ZINC METALLOPROTEASE FAMILY M13 NEPRILYSIN-RELATED"/>
    <property type="match status" value="1"/>
</dbReference>
<feature type="domain" description="Peptidase M13 C-terminal" evidence="1">
    <location>
        <begin position="379"/>
        <end position="569"/>
    </location>
</feature>
<dbReference type="eggNOG" id="KOG3624">
    <property type="taxonomic scope" value="Eukaryota"/>
</dbReference>
<dbReference type="GO" id="GO:0005886">
    <property type="term" value="C:plasma membrane"/>
    <property type="evidence" value="ECO:0007669"/>
    <property type="project" value="TreeGrafter"/>
</dbReference>
<dbReference type="SUPFAM" id="SSF55486">
    <property type="entry name" value="Metalloproteases ('zincins'), catalytic domain"/>
    <property type="match status" value="1"/>
</dbReference>
<dbReference type="GO" id="GO:0004222">
    <property type="term" value="F:metalloendopeptidase activity"/>
    <property type="evidence" value="ECO:0007669"/>
    <property type="project" value="InterPro"/>
</dbReference>
<evidence type="ECO:0000313" key="3">
    <source>
        <dbReference type="Proteomes" id="UP000095284"/>
    </source>
</evidence>
<evidence type="ECO:0000313" key="4">
    <source>
        <dbReference type="Proteomes" id="UP000659654"/>
    </source>
</evidence>
<accession>A0A1I7SV26</accession>
<dbReference type="Proteomes" id="UP000095284">
    <property type="component" value="Unplaced"/>
</dbReference>